<proteinExistence type="predicted"/>
<reference evidence="3" key="1">
    <citation type="submission" date="2022-11" db="UniProtKB">
        <authorList>
            <consortium name="WormBaseParasite"/>
        </authorList>
    </citation>
    <scope>IDENTIFICATION</scope>
</reference>
<sequence length="179" mass="20610">MNQPETRDAREKPSSGSSKKLNRINSNQLDYDDELLTTSNQQEEQTTSVCYIIGGEKCLVIEMEDNSNVKPLFSFQLGGNDKEPWEEPSILPLPPNEALGSYENMDEYIERFNELELTWFFKEDQPVLEYKPYNQGETKCLLWLGAASALAAKSRQEEEVIDFDLGQFHRNYAKEQEAI</sequence>
<accession>A0A915HI54</accession>
<evidence type="ECO:0000313" key="3">
    <source>
        <dbReference type="WBParaSite" id="nRc.2.0.1.t01270-RA"/>
    </source>
</evidence>
<feature type="region of interest" description="Disordered" evidence="1">
    <location>
        <begin position="1"/>
        <end position="40"/>
    </location>
</feature>
<dbReference type="Proteomes" id="UP000887565">
    <property type="component" value="Unplaced"/>
</dbReference>
<feature type="compositionally biased region" description="Basic and acidic residues" evidence="1">
    <location>
        <begin position="1"/>
        <end position="13"/>
    </location>
</feature>
<keyword evidence="2" id="KW-1185">Reference proteome</keyword>
<dbReference type="AlphaFoldDB" id="A0A915HI54"/>
<protein>
    <submittedName>
        <fullName evidence="3">Uncharacterized protein</fullName>
    </submittedName>
</protein>
<name>A0A915HI54_ROMCU</name>
<organism evidence="2 3">
    <name type="scientific">Romanomermis culicivorax</name>
    <name type="common">Nematode worm</name>
    <dbReference type="NCBI Taxonomy" id="13658"/>
    <lineage>
        <taxon>Eukaryota</taxon>
        <taxon>Metazoa</taxon>
        <taxon>Ecdysozoa</taxon>
        <taxon>Nematoda</taxon>
        <taxon>Enoplea</taxon>
        <taxon>Dorylaimia</taxon>
        <taxon>Mermithida</taxon>
        <taxon>Mermithoidea</taxon>
        <taxon>Mermithidae</taxon>
        <taxon>Romanomermis</taxon>
    </lineage>
</organism>
<feature type="compositionally biased region" description="Polar residues" evidence="1">
    <location>
        <begin position="14"/>
        <end position="29"/>
    </location>
</feature>
<evidence type="ECO:0000313" key="2">
    <source>
        <dbReference type="Proteomes" id="UP000887565"/>
    </source>
</evidence>
<evidence type="ECO:0000256" key="1">
    <source>
        <dbReference type="SAM" id="MobiDB-lite"/>
    </source>
</evidence>
<dbReference type="WBParaSite" id="nRc.2.0.1.t01270-RA">
    <property type="protein sequence ID" value="nRc.2.0.1.t01270-RA"/>
    <property type="gene ID" value="nRc.2.0.1.g01270"/>
</dbReference>